<protein>
    <recommendedName>
        <fullName evidence="4">Retrotransposon gag domain-containing protein</fullName>
    </recommendedName>
</protein>
<evidence type="ECO:0000313" key="3">
    <source>
        <dbReference type="Proteomes" id="UP000005240"/>
    </source>
</evidence>
<organism evidence="1">
    <name type="scientific">Puccinia triticina (isolate 1-1 / race 1 (BBBD))</name>
    <name type="common">Brown leaf rust fungus</name>
    <dbReference type="NCBI Taxonomy" id="630390"/>
    <lineage>
        <taxon>Eukaryota</taxon>
        <taxon>Fungi</taxon>
        <taxon>Dikarya</taxon>
        <taxon>Basidiomycota</taxon>
        <taxon>Pucciniomycotina</taxon>
        <taxon>Pucciniomycetes</taxon>
        <taxon>Pucciniales</taxon>
        <taxon>Pucciniaceae</taxon>
        <taxon>Puccinia</taxon>
    </lineage>
</organism>
<dbReference type="EnsemblFungi" id="PTTG_30777-t43_1">
    <property type="protein sequence ID" value="PTTG_30777-t43_1-p1"/>
    <property type="gene ID" value="PTTG_30777"/>
</dbReference>
<feature type="non-terminal residue" evidence="1">
    <location>
        <position position="1"/>
    </location>
</feature>
<evidence type="ECO:0000313" key="2">
    <source>
        <dbReference type="EnsemblFungi" id="PTTG_30777-t43_1-p1"/>
    </source>
</evidence>
<gene>
    <name evidence="1" type="ORF">PTTG_30777</name>
</gene>
<reference evidence="1" key="2">
    <citation type="submission" date="2016-05" db="EMBL/GenBank/DDBJ databases">
        <title>Comparative analysis highlights variable genome content of wheat rusts and divergence of the mating loci.</title>
        <authorList>
            <person name="Cuomo C.A."/>
            <person name="Bakkeren G."/>
            <person name="Szabo L."/>
            <person name="Khalil H."/>
            <person name="Joly D."/>
            <person name="Goldberg J."/>
            <person name="Young S."/>
            <person name="Zeng Q."/>
            <person name="Fellers J."/>
        </authorList>
    </citation>
    <scope>NUCLEOTIDE SEQUENCE [LARGE SCALE GENOMIC DNA]</scope>
    <source>
        <strain evidence="1">1-1 BBBD Race 1</strain>
    </source>
</reference>
<accession>A0A180FXX5</accession>
<reference evidence="2" key="4">
    <citation type="submission" date="2025-05" db="UniProtKB">
        <authorList>
            <consortium name="EnsemblFungi"/>
        </authorList>
    </citation>
    <scope>IDENTIFICATION</scope>
    <source>
        <strain evidence="2">isolate 1-1 / race 1 (BBBD)</strain>
    </source>
</reference>
<reference evidence="1" key="1">
    <citation type="submission" date="2009-11" db="EMBL/GenBank/DDBJ databases">
        <authorList>
            <consortium name="The Broad Institute Genome Sequencing Platform"/>
            <person name="Ward D."/>
            <person name="Feldgarden M."/>
            <person name="Earl A."/>
            <person name="Young S.K."/>
            <person name="Zeng Q."/>
            <person name="Koehrsen M."/>
            <person name="Alvarado L."/>
            <person name="Berlin A."/>
            <person name="Bochicchio J."/>
            <person name="Borenstein D."/>
            <person name="Chapman S.B."/>
            <person name="Chen Z."/>
            <person name="Engels R."/>
            <person name="Freedman E."/>
            <person name="Gellesch M."/>
            <person name="Goldberg J."/>
            <person name="Griggs A."/>
            <person name="Gujja S."/>
            <person name="Heilman E."/>
            <person name="Heiman D."/>
            <person name="Hepburn T."/>
            <person name="Howarth C."/>
            <person name="Jen D."/>
            <person name="Larson L."/>
            <person name="Lewis B."/>
            <person name="Mehta T."/>
            <person name="Park D."/>
            <person name="Pearson M."/>
            <person name="Roberts A."/>
            <person name="Saif S."/>
            <person name="Shea T."/>
            <person name="Shenoy N."/>
            <person name="Sisk P."/>
            <person name="Stolte C."/>
            <person name="Sykes S."/>
            <person name="Thomson T."/>
            <person name="Walk T."/>
            <person name="White J."/>
            <person name="Yandava C."/>
            <person name="Izard J."/>
            <person name="Baranova O.V."/>
            <person name="Blanton J.M."/>
            <person name="Tanner A.C."/>
            <person name="Dewhirst F.E."/>
            <person name="Haas B."/>
            <person name="Nusbaum C."/>
            <person name="Birren B."/>
        </authorList>
    </citation>
    <scope>NUCLEOTIDE SEQUENCE [LARGE SCALE GENOMIC DNA]</scope>
    <source>
        <strain evidence="1">1-1 BBBD Race 1</strain>
    </source>
</reference>
<reference evidence="2 3" key="3">
    <citation type="journal article" date="2017" name="G3 (Bethesda)">
        <title>Comparative analysis highlights variable genome content of wheat rusts and divergence of the mating loci.</title>
        <authorList>
            <person name="Cuomo C.A."/>
            <person name="Bakkeren G."/>
            <person name="Khalil H.B."/>
            <person name="Panwar V."/>
            <person name="Joly D."/>
            <person name="Linning R."/>
            <person name="Sakthikumar S."/>
            <person name="Song X."/>
            <person name="Adiconis X."/>
            <person name="Fan L."/>
            <person name="Goldberg J.M."/>
            <person name="Levin J.Z."/>
            <person name="Young S."/>
            <person name="Zeng Q."/>
            <person name="Anikster Y."/>
            <person name="Bruce M."/>
            <person name="Wang M."/>
            <person name="Yin C."/>
            <person name="McCallum B."/>
            <person name="Szabo L.J."/>
            <person name="Hulbert S."/>
            <person name="Chen X."/>
            <person name="Fellers J.P."/>
        </authorList>
    </citation>
    <scope>NUCLEOTIDE SEQUENCE</scope>
    <source>
        <strain evidence="3">Isolate 1-1 / race 1 (BBBD)</strain>
        <strain evidence="2">isolate 1-1 / race 1 (BBBD)</strain>
    </source>
</reference>
<feature type="non-terminal residue" evidence="1">
    <location>
        <position position="173"/>
    </location>
</feature>
<evidence type="ECO:0000313" key="1">
    <source>
        <dbReference type="EMBL" id="OAV85118.1"/>
    </source>
</evidence>
<sequence length="173" mass="19621">LRLAAESTNTAVNLQLVCLEEPVIAPCPVQNIPEPPFFSHIYFSGDVTETHQFVSLVRDTFARLPNHFANDRQRILWIALYFRAPSGRIGDPCPSYTWWQSLLARNAHVQGLDTRRASSLIEYVINELTTSDAFLTTLEDVFSNHTEEEDACRQLLALRQGASPIGDFNIQFR</sequence>
<dbReference type="AlphaFoldDB" id="A0A180FXX5"/>
<evidence type="ECO:0008006" key="4">
    <source>
        <dbReference type="Google" id="ProtNLM"/>
    </source>
</evidence>
<dbReference type="Proteomes" id="UP000005240">
    <property type="component" value="Unassembled WGS sequence"/>
</dbReference>
<dbReference type="STRING" id="630390.A0A180FXX5"/>
<proteinExistence type="predicted"/>
<keyword evidence="3" id="KW-1185">Reference proteome</keyword>
<dbReference type="OrthoDB" id="2506702at2759"/>
<name>A0A180FXX5_PUCT1</name>
<dbReference type="VEuPathDB" id="FungiDB:PTTG_30777"/>
<dbReference type="EMBL" id="ADAS02006801">
    <property type="protein sequence ID" value="OAV85118.1"/>
    <property type="molecule type" value="Genomic_DNA"/>
</dbReference>